<dbReference type="EMBL" id="SDAM02000019">
    <property type="protein sequence ID" value="KAH6836492.1"/>
    <property type="molecule type" value="Genomic_DNA"/>
</dbReference>
<dbReference type="AlphaFoldDB" id="A0AAD4JMB9"/>
<evidence type="ECO:0000256" key="6">
    <source>
        <dbReference type="ARBA" id="ARBA00022989"/>
    </source>
</evidence>
<comment type="caution">
    <text evidence="14">The sequence shown here is derived from an EMBL/GenBank/DDBJ whole genome shotgun (WGS) entry which is preliminary data.</text>
</comment>
<evidence type="ECO:0000313" key="15">
    <source>
        <dbReference type="Proteomes" id="UP001190926"/>
    </source>
</evidence>
<organism evidence="14 15">
    <name type="scientific">Perilla frutescens var. hirtella</name>
    <name type="common">Perilla citriodora</name>
    <name type="synonym">Perilla setoyensis</name>
    <dbReference type="NCBI Taxonomy" id="608512"/>
    <lineage>
        <taxon>Eukaryota</taxon>
        <taxon>Viridiplantae</taxon>
        <taxon>Streptophyta</taxon>
        <taxon>Embryophyta</taxon>
        <taxon>Tracheophyta</taxon>
        <taxon>Spermatophyta</taxon>
        <taxon>Magnoliopsida</taxon>
        <taxon>eudicotyledons</taxon>
        <taxon>Gunneridae</taxon>
        <taxon>Pentapetalae</taxon>
        <taxon>asterids</taxon>
        <taxon>lamiids</taxon>
        <taxon>Lamiales</taxon>
        <taxon>Lamiaceae</taxon>
        <taxon>Nepetoideae</taxon>
        <taxon>Elsholtzieae</taxon>
        <taxon>Perilla</taxon>
    </lineage>
</organism>
<reference evidence="14 15" key="1">
    <citation type="journal article" date="2021" name="Nat. Commun.">
        <title>Incipient diploidization of the medicinal plant Perilla within 10,000 years.</title>
        <authorList>
            <person name="Zhang Y."/>
            <person name="Shen Q."/>
            <person name="Leng L."/>
            <person name="Zhang D."/>
            <person name="Chen S."/>
            <person name="Shi Y."/>
            <person name="Ning Z."/>
            <person name="Chen S."/>
        </authorList>
    </citation>
    <scope>NUCLEOTIDE SEQUENCE [LARGE SCALE GENOMIC DNA]</scope>
    <source>
        <strain evidence="15">cv. PC099</strain>
    </source>
</reference>
<comment type="similarity">
    <text evidence="2 12">Belongs to the cytochrome P450 family.</text>
</comment>
<dbReference type="GO" id="GO:0016020">
    <property type="term" value="C:membrane"/>
    <property type="evidence" value="ECO:0007669"/>
    <property type="project" value="UniProtKB-SubCell"/>
</dbReference>
<dbReference type="GO" id="GO:0005506">
    <property type="term" value="F:iron ion binding"/>
    <property type="evidence" value="ECO:0007669"/>
    <property type="project" value="InterPro"/>
</dbReference>
<comment type="cofactor">
    <cofactor evidence="11">
        <name>heme</name>
        <dbReference type="ChEBI" id="CHEBI:30413"/>
    </cofactor>
</comment>
<evidence type="ECO:0000313" key="14">
    <source>
        <dbReference type="EMBL" id="KAH6836492.1"/>
    </source>
</evidence>
<evidence type="ECO:0000256" key="10">
    <source>
        <dbReference type="ARBA" id="ARBA00023136"/>
    </source>
</evidence>
<evidence type="ECO:0000256" key="8">
    <source>
        <dbReference type="ARBA" id="ARBA00023004"/>
    </source>
</evidence>
<name>A0AAD4JMB9_PERFH</name>
<keyword evidence="15" id="KW-1185">Reference proteome</keyword>
<keyword evidence="7 12" id="KW-0560">Oxidoreductase</keyword>
<dbReference type="PROSITE" id="PS00086">
    <property type="entry name" value="CYTOCHROME_P450"/>
    <property type="match status" value="1"/>
</dbReference>
<evidence type="ECO:0000256" key="5">
    <source>
        <dbReference type="ARBA" id="ARBA00022723"/>
    </source>
</evidence>
<dbReference type="GO" id="GO:0004497">
    <property type="term" value="F:monooxygenase activity"/>
    <property type="evidence" value="ECO:0007669"/>
    <property type="project" value="UniProtKB-KW"/>
</dbReference>
<keyword evidence="6 13" id="KW-1133">Transmembrane helix</keyword>
<protein>
    <recommendedName>
        <fullName evidence="16">Cytochrome P450</fullName>
    </recommendedName>
</protein>
<feature type="transmembrane region" description="Helical" evidence="13">
    <location>
        <begin position="6"/>
        <end position="22"/>
    </location>
</feature>
<evidence type="ECO:0000256" key="7">
    <source>
        <dbReference type="ARBA" id="ARBA00023002"/>
    </source>
</evidence>
<feature type="binding site" description="axial binding residue" evidence="11">
    <location>
        <position position="444"/>
    </location>
    <ligand>
        <name>heme</name>
        <dbReference type="ChEBI" id="CHEBI:30413"/>
    </ligand>
    <ligandPart>
        <name>Fe</name>
        <dbReference type="ChEBI" id="CHEBI:18248"/>
    </ligandPart>
</feature>
<proteinExistence type="inferred from homology"/>
<dbReference type="InterPro" id="IPR017972">
    <property type="entry name" value="Cyt_P450_CS"/>
</dbReference>
<evidence type="ECO:0000256" key="11">
    <source>
        <dbReference type="PIRSR" id="PIRSR602401-1"/>
    </source>
</evidence>
<gene>
    <name evidence="14" type="ORF">C2S53_001114</name>
</gene>
<dbReference type="Gene3D" id="1.10.630.10">
    <property type="entry name" value="Cytochrome P450"/>
    <property type="match status" value="1"/>
</dbReference>
<keyword evidence="8 11" id="KW-0408">Iron</keyword>
<dbReference type="PANTHER" id="PTHR47955:SF9">
    <property type="entry name" value="PREMNASPIRODIENE OXYGENASE-LIKE"/>
    <property type="match status" value="1"/>
</dbReference>
<evidence type="ECO:0000256" key="4">
    <source>
        <dbReference type="ARBA" id="ARBA00022692"/>
    </source>
</evidence>
<evidence type="ECO:0000256" key="9">
    <source>
        <dbReference type="ARBA" id="ARBA00023033"/>
    </source>
</evidence>
<dbReference type="Proteomes" id="UP001190926">
    <property type="component" value="Unassembled WGS sequence"/>
</dbReference>
<keyword evidence="4 13" id="KW-0812">Transmembrane</keyword>
<dbReference type="SUPFAM" id="SSF48264">
    <property type="entry name" value="Cytochrome P450"/>
    <property type="match status" value="1"/>
</dbReference>
<dbReference type="CDD" id="cd11072">
    <property type="entry name" value="CYP71-like"/>
    <property type="match status" value="1"/>
</dbReference>
<keyword evidence="5 11" id="KW-0479">Metal-binding</keyword>
<dbReference type="GO" id="GO:0020037">
    <property type="term" value="F:heme binding"/>
    <property type="evidence" value="ECO:0007669"/>
    <property type="project" value="InterPro"/>
</dbReference>
<keyword evidence="3 11" id="KW-0349">Heme</keyword>
<evidence type="ECO:0000256" key="1">
    <source>
        <dbReference type="ARBA" id="ARBA00004167"/>
    </source>
</evidence>
<dbReference type="PANTHER" id="PTHR47955">
    <property type="entry name" value="CYTOCHROME P450 FAMILY 71 PROTEIN"/>
    <property type="match status" value="1"/>
</dbReference>
<dbReference type="PRINTS" id="PR00385">
    <property type="entry name" value="P450"/>
</dbReference>
<evidence type="ECO:0000256" key="13">
    <source>
        <dbReference type="SAM" id="Phobius"/>
    </source>
</evidence>
<comment type="subcellular location">
    <subcellularLocation>
        <location evidence="1">Membrane</location>
        <topology evidence="1">Single-pass membrane protein</topology>
    </subcellularLocation>
</comment>
<accession>A0AAD4JMB9</accession>
<evidence type="ECO:0000256" key="12">
    <source>
        <dbReference type="RuleBase" id="RU000461"/>
    </source>
</evidence>
<evidence type="ECO:0008006" key="16">
    <source>
        <dbReference type="Google" id="ProtNLM"/>
    </source>
</evidence>
<keyword evidence="10 13" id="KW-0472">Membrane</keyword>
<dbReference type="InterPro" id="IPR001128">
    <property type="entry name" value="Cyt_P450"/>
</dbReference>
<dbReference type="FunFam" id="1.10.630.10:FF:000043">
    <property type="entry name" value="Cytochrome P450 99A2"/>
    <property type="match status" value="1"/>
</dbReference>
<dbReference type="InterPro" id="IPR036396">
    <property type="entry name" value="Cyt_P450_sf"/>
</dbReference>
<keyword evidence="9 12" id="KW-0503">Monooxygenase</keyword>
<dbReference type="Pfam" id="PF00067">
    <property type="entry name" value="p450"/>
    <property type="match status" value="1"/>
</dbReference>
<dbReference type="GO" id="GO:0016705">
    <property type="term" value="F:oxidoreductase activity, acting on paired donors, with incorporation or reduction of molecular oxygen"/>
    <property type="evidence" value="ECO:0007669"/>
    <property type="project" value="InterPro"/>
</dbReference>
<dbReference type="InterPro" id="IPR002401">
    <property type="entry name" value="Cyt_P450_E_grp-I"/>
</dbReference>
<evidence type="ECO:0000256" key="2">
    <source>
        <dbReference type="ARBA" id="ARBA00010617"/>
    </source>
</evidence>
<evidence type="ECO:0000256" key="3">
    <source>
        <dbReference type="ARBA" id="ARBA00022617"/>
    </source>
</evidence>
<sequence length="503" mass="57041">MDSLTTLGVVLLLPIILIIYLRRNGKNVSAKWPPGPKTLPIIGNMHQMSGLPFRSLAELSKQYGPLMRLRLGEMETIVVSSPELAREILKENDPCFADRPQSIGIKVLWYDYIDMAFSPYGEYWKQMRKICMMELLSPRSVRSFASIRRDEVSGLVESIHRLSAGGEPIDISNRIFSMLSSITCRAVFGKVSKDKDTLIKILKDGLQMAGGFEIADFFPSSVVINALSWNKLRLLMMRRRLDVILDGLINQHRENHAEKIMGNGEFGNEDLVDVLLRLQESGELQFPIRNDNIKAVIYDMFSAGTETSATTMDWAMTELMRNPRVMEKVQAEVRGAYNDKTIGSMGDNDQKLEYLKLVIKETLRLHAPVPIVLRASREEAEINGYKIPAKVRVFVNSWAMHRDPKYWNNPESFQPERFQGRAKELLGSGDTFDFLPFGGGKRMCPGITFAMASIELVLAHLLYHFDWKLPQGVDPQTMDMMENPGLTASRKTSLYVIPTPYKP</sequence>
<dbReference type="PRINTS" id="PR00463">
    <property type="entry name" value="EP450I"/>
</dbReference>